<dbReference type="EMBL" id="BFBB01000003">
    <property type="protein sequence ID" value="GBF49453.1"/>
    <property type="molecule type" value="Genomic_DNA"/>
</dbReference>
<dbReference type="Proteomes" id="UP000245133">
    <property type="component" value="Unassembled WGS sequence"/>
</dbReference>
<organism evidence="1 2">
    <name type="scientific">Leptospira ryugenii</name>
    <dbReference type="NCBI Taxonomy" id="1917863"/>
    <lineage>
        <taxon>Bacteria</taxon>
        <taxon>Pseudomonadati</taxon>
        <taxon>Spirochaetota</taxon>
        <taxon>Spirochaetia</taxon>
        <taxon>Leptospirales</taxon>
        <taxon>Leptospiraceae</taxon>
        <taxon>Leptospira</taxon>
    </lineage>
</organism>
<proteinExistence type="predicted"/>
<reference evidence="1 2" key="1">
    <citation type="submission" date="2018-02" db="EMBL/GenBank/DDBJ databases">
        <title>Novel Leptospira species isolated from soil and water in Japan.</title>
        <authorList>
            <person name="Nakao R."/>
            <person name="Masuzawa T."/>
        </authorList>
    </citation>
    <scope>NUCLEOTIDE SEQUENCE [LARGE SCALE GENOMIC DNA]</scope>
    <source>
        <strain evidence="1 2">YH101</strain>
    </source>
</reference>
<protein>
    <submittedName>
        <fullName evidence="1">Glutamyl-tRNA reductase</fullName>
    </submittedName>
</protein>
<dbReference type="AlphaFoldDB" id="A0A2P2DXV1"/>
<gene>
    <name evidence="1" type="primary">hemA</name>
    <name evidence="1" type="ORF">LPTSP4_09660</name>
</gene>
<sequence length="62" mass="7275">MPESEVVDSLMNKLEKNEDAVNVKLEYQEPEFQFFLSILGQSLIFKRCILITAERVKSIERQ</sequence>
<evidence type="ECO:0000313" key="1">
    <source>
        <dbReference type="EMBL" id="GBF49453.1"/>
    </source>
</evidence>
<name>A0A2P2DXV1_9LEPT</name>
<accession>A0A2P2DXV1</accession>
<keyword evidence="2" id="KW-1185">Reference proteome</keyword>
<comment type="caution">
    <text evidence="1">The sequence shown here is derived from an EMBL/GenBank/DDBJ whole genome shotgun (WGS) entry which is preliminary data.</text>
</comment>
<evidence type="ECO:0000313" key="2">
    <source>
        <dbReference type="Proteomes" id="UP000245133"/>
    </source>
</evidence>